<comment type="caution">
    <text evidence="6">The sequence shown here is derived from an EMBL/GenBank/DDBJ whole genome shotgun (WGS) entry which is preliminary data.</text>
</comment>
<dbReference type="STRING" id="728.VY92_03100"/>
<evidence type="ECO:0000256" key="4">
    <source>
        <dbReference type="SAM" id="MobiDB-lite"/>
    </source>
</evidence>
<dbReference type="Pfam" id="PF00849">
    <property type="entry name" value="PseudoU_synth_2"/>
    <property type="match status" value="1"/>
</dbReference>
<accession>A0A0F5EXL5</accession>
<dbReference type="Gene3D" id="3.30.70.1560">
    <property type="entry name" value="Alpha-L RNA-binding motif"/>
    <property type="match status" value="1"/>
</dbReference>
<dbReference type="InterPro" id="IPR050343">
    <property type="entry name" value="RsuA_PseudoU_synthase"/>
</dbReference>
<dbReference type="GO" id="GO:0003723">
    <property type="term" value="F:RNA binding"/>
    <property type="evidence" value="ECO:0007669"/>
    <property type="project" value="InterPro"/>
</dbReference>
<name>A0A0F5EXL5_AVIPA</name>
<gene>
    <name evidence="6" type="ORF">EIG79_04900</name>
</gene>
<dbReference type="InterPro" id="IPR020103">
    <property type="entry name" value="PsdUridine_synth_cat_dom_sf"/>
</dbReference>
<dbReference type="Proteomes" id="UP000294229">
    <property type="component" value="Unassembled WGS sequence"/>
</dbReference>
<sequence length="233" mass="27296">MKAKFLSRRNMQKGQNLREETVQHSYRKKVRGPSILETKVVLFNKPFNVLTQFTDESGRKTLKDFIPIPSIYPAGRLDLDSEGLLILTNNGEIQHRLADPKYKTEKIYWVQVEGEPTERELNLLRQGVNLKDGRTLPAKVRLIPAPNFLWERDPPIRERKSIPTSWLEIRISEGKNRQVRRMTAYIGFPTLRLIRAGMACFSVENLPLGQYHQLNFQELEQLYEFLKLRKSYV</sequence>
<dbReference type="InterPro" id="IPR006145">
    <property type="entry name" value="PsdUridine_synth_RsuA/RluA"/>
</dbReference>
<evidence type="ECO:0000313" key="6">
    <source>
        <dbReference type="EMBL" id="RZN60040.1"/>
    </source>
</evidence>
<organism evidence="6 7">
    <name type="scientific">Avibacterium paragallinarum</name>
    <name type="common">Haemophilus gallinarum</name>
    <dbReference type="NCBI Taxonomy" id="728"/>
    <lineage>
        <taxon>Bacteria</taxon>
        <taxon>Pseudomonadati</taxon>
        <taxon>Pseudomonadota</taxon>
        <taxon>Gammaproteobacteria</taxon>
        <taxon>Pasteurellales</taxon>
        <taxon>Pasteurellaceae</taxon>
        <taxon>Avibacterium</taxon>
    </lineage>
</organism>
<dbReference type="PANTHER" id="PTHR47683">
    <property type="entry name" value="PSEUDOURIDINE SYNTHASE FAMILY PROTEIN-RELATED"/>
    <property type="match status" value="1"/>
</dbReference>
<dbReference type="eggNOG" id="COG1187">
    <property type="taxonomic scope" value="Bacteria"/>
</dbReference>
<dbReference type="GO" id="GO:0140098">
    <property type="term" value="F:catalytic activity, acting on RNA"/>
    <property type="evidence" value="ECO:0007669"/>
    <property type="project" value="UniProtKB-ARBA"/>
</dbReference>
<dbReference type="InterPro" id="IPR018496">
    <property type="entry name" value="PsdUridine_synth_RsuA/RluB_CS"/>
</dbReference>
<dbReference type="NCBIfam" id="TIGR00093">
    <property type="entry name" value="pseudouridine synthase"/>
    <property type="match status" value="1"/>
</dbReference>
<dbReference type="InterPro" id="IPR020094">
    <property type="entry name" value="TruA/RsuA/RluB/E/F_N"/>
</dbReference>
<dbReference type="OrthoDB" id="9807213at2"/>
<protein>
    <recommendedName>
        <fullName evidence="3">Pseudouridine synthase</fullName>
        <ecNumber evidence="3">5.4.99.-</ecNumber>
    </recommendedName>
</protein>
<dbReference type="EC" id="5.4.99.-" evidence="3"/>
<comment type="similarity">
    <text evidence="1 3">Belongs to the pseudouridine synthase RsuA family.</text>
</comment>
<dbReference type="PANTHER" id="PTHR47683:SF2">
    <property type="entry name" value="RNA-BINDING S4 DOMAIN-CONTAINING PROTEIN"/>
    <property type="match status" value="1"/>
</dbReference>
<reference evidence="6 7" key="1">
    <citation type="submission" date="2018-11" db="EMBL/GenBank/DDBJ databases">
        <title>Sequencing Av. paragallinarum serogroups.</title>
        <authorList>
            <person name="Hellmuth J.E."/>
            <person name="Boucher C.E."/>
            <person name="Cason E.D."/>
        </authorList>
    </citation>
    <scope>NUCLEOTIDE SEQUENCE [LARGE SCALE GENOMIC DNA]</scope>
    <source>
        <strain evidence="6 7">SA-3</strain>
    </source>
</reference>
<dbReference type="InterPro" id="IPR000748">
    <property type="entry name" value="PsdUridine_synth_RsuA/RluB/E/F"/>
</dbReference>
<proteinExistence type="inferred from homology"/>
<feature type="region of interest" description="Disordered" evidence="4">
    <location>
        <begin position="1"/>
        <end position="24"/>
    </location>
</feature>
<keyword evidence="2 3" id="KW-0413">Isomerase</keyword>
<dbReference type="Gene3D" id="3.30.70.580">
    <property type="entry name" value="Pseudouridine synthase I, catalytic domain, N-terminal subdomain"/>
    <property type="match status" value="1"/>
</dbReference>
<evidence type="ECO:0000259" key="5">
    <source>
        <dbReference type="Pfam" id="PF00849"/>
    </source>
</evidence>
<feature type="domain" description="Pseudouridine synthase RsuA/RluA-like" evidence="5">
    <location>
        <begin position="40"/>
        <end position="184"/>
    </location>
</feature>
<dbReference type="EMBL" id="RQXS01000015">
    <property type="protein sequence ID" value="RZN60040.1"/>
    <property type="molecule type" value="Genomic_DNA"/>
</dbReference>
<dbReference type="InterPro" id="IPR042092">
    <property type="entry name" value="PsdUridine_s_RsuA/RluB/E/F_cat"/>
</dbReference>
<dbReference type="AlphaFoldDB" id="A0A0F5EXL5"/>
<dbReference type="GO" id="GO:0001522">
    <property type="term" value="P:pseudouridine synthesis"/>
    <property type="evidence" value="ECO:0007669"/>
    <property type="project" value="InterPro"/>
</dbReference>
<dbReference type="GO" id="GO:0006364">
    <property type="term" value="P:rRNA processing"/>
    <property type="evidence" value="ECO:0007669"/>
    <property type="project" value="UniProtKB-ARBA"/>
</dbReference>
<dbReference type="GO" id="GO:0009982">
    <property type="term" value="F:pseudouridine synthase activity"/>
    <property type="evidence" value="ECO:0007669"/>
    <property type="project" value="InterPro"/>
</dbReference>
<evidence type="ECO:0000256" key="1">
    <source>
        <dbReference type="ARBA" id="ARBA00008348"/>
    </source>
</evidence>
<evidence type="ECO:0000313" key="7">
    <source>
        <dbReference type="Proteomes" id="UP000294229"/>
    </source>
</evidence>
<evidence type="ECO:0000256" key="2">
    <source>
        <dbReference type="ARBA" id="ARBA00023235"/>
    </source>
</evidence>
<dbReference type="SUPFAM" id="SSF55120">
    <property type="entry name" value="Pseudouridine synthase"/>
    <property type="match status" value="1"/>
</dbReference>
<dbReference type="PROSITE" id="PS01149">
    <property type="entry name" value="PSI_RSU"/>
    <property type="match status" value="1"/>
</dbReference>
<feature type="compositionally biased region" description="Basic residues" evidence="4">
    <location>
        <begin position="1"/>
        <end position="11"/>
    </location>
</feature>
<evidence type="ECO:0000256" key="3">
    <source>
        <dbReference type="RuleBase" id="RU003887"/>
    </source>
</evidence>